<dbReference type="OrthoDB" id="793353at2"/>
<dbReference type="RefSeq" id="WP_072429503.1">
    <property type="nucleotide sequence ID" value="NZ_FPKR01000012.1"/>
</dbReference>
<sequence>MEKFSNAFSRIVAKFEKVPGPIRRWARSKALGSYVKFAGTAGIDFEDISTAQVVCHIRNVAKNQNHIKGVHAAAMALLAETATGFAVGMNLPDDKLPLLKSMKVEYKKRAVGDLKAVAALTAEQIAQVRTLEKGDVTVPVTVTDESGNEPIQCEMIWAWIPKKRG</sequence>
<dbReference type="InterPro" id="IPR027961">
    <property type="entry name" value="DUF4442"/>
</dbReference>
<evidence type="ECO:0000313" key="1">
    <source>
        <dbReference type="EMBL" id="SFZ78496.1"/>
    </source>
</evidence>
<proteinExistence type="predicted"/>
<dbReference type="STRING" id="1121279.SAMN02745887_03021"/>
<dbReference type="CDD" id="cd03443">
    <property type="entry name" value="PaaI_thioesterase"/>
    <property type="match status" value="1"/>
</dbReference>
<dbReference type="Proteomes" id="UP000186513">
    <property type="component" value="Unassembled WGS sequence"/>
</dbReference>
<dbReference type="InterPro" id="IPR029069">
    <property type="entry name" value="HotDog_dom_sf"/>
</dbReference>
<accession>A0A1K2HNV5</accession>
<dbReference type="EMBL" id="FPKR01000012">
    <property type="protein sequence ID" value="SFZ78496.1"/>
    <property type="molecule type" value="Genomic_DNA"/>
</dbReference>
<name>A0A1K2HNV5_9NEIS</name>
<dbReference type="AlphaFoldDB" id="A0A1K2HNV5"/>
<dbReference type="SUPFAM" id="SSF54637">
    <property type="entry name" value="Thioesterase/thiol ester dehydrase-isomerase"/>
    <property type="match status" value="1"/>
</dbReference>
<gene>
    <name evidence="1" type="ORF">SAMN02745887_03021</name>
</gene>
<reference evidence="1 2" key="1">
    <citation type="submission" date="2016-11" db="EMBL/GenBank/DDBJ databases">
        <authorList>
            <person name="Jaros S."/>
            <person name="Januszkiewicz K."/>
            <person name="Wedrychowicz H."/>
        </authorList>
    </citation>
    <scope>NUCLEOTIDE SEQUENCE [LARGE SCALE GENOMIC DNA]</scope>
    <source>
        <strain evidence="1 2">DSM 18899</strain>
    </source>
</reference>
<evidence type="ECO:0000313" key="2">
    <source>
        <dbReference type="Proteomes" id="UP000186513"/>
    </source>
</evidence>
<organism evidence="1 2">
    <name type="scientific">Chitinimonas taiwanensis DSM 18899</name>
    <dbReference type="NCBI Taxonomy" id="1121279"/>
    <lineage>
        <taxon>Bacteria</taxon>
        <taxon>Pseudomonadati</taxon>
        <taxon>Pseudomonadota</taxon>
        <taxon>Betaproteobacteria</taxon>
        <taxon>Neisseriales</taxon>
        <taxon>Chitinibacteraceae</taxon>
        <taxon>Chitinimonas</taxon>
    </lineage>
</organism>
<dbReference type="Gene3D" id="3.10.129.10">
    <property type="entry name" value="Hotdog Thioesterase"/>
    <property type="match status" value="1"/>
</dbReference>
<keyword evidence="2" id="KW-1185">Reference proteome</keyword>
<protein>
    <submittedName>
        <fullName evidence="1">Acyl-coenzyme A thioesterase PaaI, contains HGG motif</fullName>
    </submittedName>
</protein>
<dbReference type="Pfam" id="PF14539">
    <property type="entry name" value="DUF4442"/>
    <property type="match status" value="1"/>
</dbReference>